<dbReference type="PROSITE" id="PS50103">
    <property type="entry name" value="ZF_C3H1"/>
    <property type="match status" value="1"/>
</dbReference>
<dbReference type="OrthoDB" id="665283at2759"/>
<feature type="domain" description="C3H1-type" evidence="7">
    <location>
        <begin position="6"/>
        <end position="32"/>
    </location>
</feature>
<sequence length="459" mass="52488">MLGKRMYKTKLCVLYQRGRCPRHNCSFAHGEAELRRFSASFSGRREYRSGDLRDKLDRRHSPPRRYSPGRDGRGYHSQKPASYDRGSSLSRSPVRRSDRRHRKKQPREGDSDISESLKLSGGDEGPRNEKNVTSHDENGIYEEQLRQIQADIENIDEHKSRLETFLEKKNDEARSLSSKIEDLEIQLNREEEDVKRLSSKIEEAFRVHRQYIKAQEELKRSQDRLHRLGNHLGLDIKMLGSNGEDSSINALSDGEPNVYIRDSKHNDVMSGSLTKKRQSANVAVSEDVKVGNLSKKTRLSVTSTKVDRLARLEEPSLSRTRYQGIRETIKFNHDRRNLPPSLADAHIRKRGKFSQSSTLDKFKKSEVDRDLPSTGLAAHDLDELIEDIEIDNKPEDVEATAFSVNKTASKTSSYMAPLPPPINQNAYKQFEGDDEDVDVEKVDSEMVDIDLNGDVDIEQ</sequence>
<dbReference type="SUPFAM" id="SSF90229">
    <property type="entry name" value="CCCH zinc finger"/>
    <property type="match status" value="1"/>
</dbReference>
<feature type="coiled-coil region" evidence="5">
    <location>
        <begin position="166"/>
        <end position="207"/>
    </location>
</feature>
<dbReference type="InterPro" id="IPR045868">
    <property type="entry name" value="Znf_C3H13/40"/>
</dbReference>
<dbReference type="InterPro" id="IPR000571">
    <property type="entry name" value="Znf_CCCH"/>
</dbReference>
<evidence type="ECO:0000313" key="9">
    <source>
        <dbReference type="Proteomes" id="UP000639772"/>
    </source>
</evidence>
<evidence type="ECO:0000256" key="4">
    <source>
        <dbReference type="PROSITE-ProRule" id="PRU00723"/>
    </source>
</evidence>
<evidence type="ECO:0000259" key="7">
    <source>
        <dbReference type="PROSITE" id="PS50103"/>
    </source>
</evidence>
<organism evidence="8 9">
    <name type="scientific">Vanilla planifolia</name>
    <name type="common">Vanilla</name>
    <dbReference type="NCBI Taxonomy" id="51239"/>
    <lineage>
        <taxon>Eukaryota</taxon>
        <taxon>Viridiplantae</taxon>
        <taxon>Streptophyta</taxon>
        <taxon>Embryophyta</taxon>
        <taxon>Tracheophyta</taxon>
        <taxon>Spermatophyta</taxon>
        <taxon>Magnoliopsida</taxon>
        <taxon>Liliopsida</taxon>
        <taxon>Asparagales</taxon>
        <taxon>Orchidaceae</taxon>
        <taxon>Vanilloideae</taxon>
        <taxon>Vanilleae</taxon>
        <taxon>Vanilla</taxon>
    </lineage>
</organism>
<keyword evidence="5" id="KW-0175">Coiled coil</keyword>
<dbReference type="SMART" id="SM00356">
    <property type="entry name" value="ZnF_C3H1"/>
    <property type="match status" value="1"/>
</dbReference>
<keyword evidence="2 4" id="KW-0863">Zinc-finger</keyword>
<feature type="compositionally biased region" description="Basic and acidic residues" evidence="6">
    <location>
        <begin position="124"/>
        <end position="138"/>
    </location>
</feature>
<feature type="compositionally biased region" description="Basic residues" evidence="6">
    <location>
        <begin position="93"/>
        <end position="105"/>
    </location>
</feature>
<protein>
    <recommendedName>
        <fullName evidence="7">C3H1-type domain-containing protein</fullName>
    </recommendedName>
</protein>
<dbReference type="Proteomes" id="UP000639772">
    <property type="component" value="Unassembled WGS sequence"/>
</dbReference>
<feature type="compositionally biased region" description="Basic and acidic residues" evidence="6">
    <location>
        <begin position="45"/>
        <end position="60"/>
    </location>
</feature>
<reference evidence="8 9" key="1">
    <citation type="journal article" date="2020" name="Nat. Food">
        <title>A phased Vanilla planifolia genome enables genetic improvement of flavour and production.</title>
        <authorList>
            <person name="Hasing T."/>
            <person name="Tang H."/>
            <person name="Brym M."/>
            <person name="Khazi F."/>
            <person name="Huang T."/>
            <person name="Chambers A.H."/>
        </authorList>
    </citation>
    <scope>NUCLEOTIDE SEQUENCE [LARGE SCALE GENOMIC DNA]</scope>
    <source>
        <tissue evidence="8">Leaf</tissue>
    </source>
</reference>
<feature type="zinc finger region" description="C3H1-type" evidence="4">
    <location>
        <begin position="6"/>
        <end position="32"/>
    </location>
</feature>
<comment type="caution">
    <text evidence="8">The sequence shown here is derived from an EMBL/GenBank/DDBJ whole genome shotgun (WGS) entry which is preliminary data.</text>
</comment>
<dbReference type="AlphaFoldDB" id="A0A835PCN2"/>
<gene>
    <name evidence="8" type="ORF">HPP92_026325</name>
</gene>
<dbReference type="PANTHER" id="PTHR38160">
    <property type="entry name" value="ZINC FINGER CCCH DOMAIN-CONTAINING PROTEIN 40"/>
    <property type="match status" value="1"/>
</dbReference>
<keyword evidence="3 4" id="KW-0862">Zinc</keyword>
<dbReference type="PANTHER" id="PTHR38160:SF1">
    <property type="entry name" value="ZINC FINGER CCCH DOMAIN-CONTAINING PROTEIN 40"/>
    <property type="match status" value="1"/>
</dbReference>
<evidence type="ECO:0000313" key="8">
    <source>
        <dbReference type="EMBL" id="KAG0451250.1"/>
    </source>
</evidence>
<evidence type="ECO:0000256" key="2">
    <source>
        <dbReference type="ARBA" id="ARBA00022771"/>
    </source>
</evidence>
<proteinExistence type="predicted"/>
<keyword evidence="1 4" id="KW-0479">Metal-binding</keyword>
<dbReference type="GO" id="GO:0008270">
    <property type="term" value="F:zinc ion binding"/>
    <property type="evidence" value="ECO:0007669"/>
    <property type="project" value="UniProtKB-KW"/>
</dbReference>
<evidence type="ECO:0000256" key="6">
    <source>
        <dbReference type="SAM" id="MobiDB-lite"/>
    </source>
</evidence>
<evidence type="ECO:0000256" key="1">
    <source>
        <dbReference type="ARBA" id="ARBA00022723"/>
    </source>
</evidence>
<dbReference type="EMBL" id="JADCNM010000072">
    <property type="protein sequence ID" value="KAG0451250.1"/>
    <property type="molecule type" value="Genomic_DNA"/>
</dbReference>
<name>A0A835PCN2_VANPL</name>
<dbReference type="Gene3D" id="4.10.1000.10">
    <property type="entry name" value="Zinc finger, CCCH-type"/>
    <property type="match status" value="1"/>
</dbReference>
<evidence type="ECO:0000256" key="5">
    <source>
        <dbReference type="SAM" id="Coils"/>
    </source>
</evidence>
<accession>A0A835PCN2</accession>
<dbReference type="InterPro" id="IPR036855">
    <property type="entry name" value="Znf_CCCH_sf"/>
</dbReference>
<evidence type="ECO:0000256" key="3">
    <source>
        <dbReference type="ARBA" id="ARBA00022833"/>
    </source>
</evidence>
<feature type="region of interest" description="Disordered" evidence="6">
    <location>
        <begin position="45"/>
        <end position="140"/>
    </location>
</feature>